<dbReference type="EMBL" id="FQUX01000001">
    <property type="protein sequence ID" value="SHE72889.1"/>
    <property type="molecule type" value="Genomic_DNA"/>
</dbReference>
<evidence type="ECO:0000259" key="3">
    <source>
        <dbReference type="Pfam" id="PF09990"/>
    </source>
</evidence>
<dbReference type="RefSeq" id="WP_072860657.1">
    <property type="nucleotide sequence ID" value="NZ_FQUX01000001.1"/>
</dbReference>
<keyword evidence="1" id="KW-0812">Transmembrane</keyword>
<dbReference type="InterPro" id="IPR011429">
    <property type="entry name" value="Cyt_c_Planctomycete-type"/>
</dbReference>
<dbReference type="PANTHER" id="PTHR35889">
    <property type="entry name" value="CYCLOINULO-OLIGOSACCHARIDE FRUCTANOTRANSFERASE-RELATED"/>
    <property type="match status" value="1"/>
</dbReference>
<dbReference type="OrthoDB" id="1099022at2"/>
<dbReference type="Pfam" id="PF07635">
    <property type="entry name" value="PSCyt1"/>
    <property type="match status" value="1"/>
</dbReference>
<dbReference type="Pfam" id="PF09990">
    <property type="entry name" value="DUF2231"/>
    <property type="match status" value="1"/>
</dbReference>
<feature type="transmembrane region" description="Helical" evidence="1">
    <location>
        <begin position="20"/>
        <end position="39"/>
    </location>
</feature>
<keyword evidence="5" id="KW-1185">Reference proteome</keyword>
<dbReference type="InterPro" id="IPR019251">
    <property type="entry name" value="DUF2231_TM"/>
</dbReference>
<name>A0A1M4VV90_9FLAO</name>
<dbReference type="Proteomes" id="UP000184406">
    <property type="component" value="Unassembled WGS sequence"/>
</dbReference>
<proteinExistence type="predicted"/>
<dbReference type="SUPFAM" id="SSF52047">
    <property type="entry name" value="RNI-like"/>
    <property type="match status" value="1"/>
</dbReference>
<evidence type="ECO:0000313" key="5">
    <source>
        <dbReference type="Proteomes" id="UP000184406"/>
    </source>
</evidence>
<protein>
    <submittedName>
        <fullName evidence="4">Uncharacterized membrane protein</fullName>
    </submittedName>
</protein>
<organism evidence="4 5">
    <name type="scientific">Arenibacter palladensis</name>
    <dbReference type="NCBI Taxonomy" id="237373"/>
    <lineage>
        <taxon>Bacteria</taxon>
        <taxon>Pseudomonadati</taxon>
        <taxon>Bacteroidota</taxon>
        <taxon>Flavobacteriia</taxon>
        <taxon>Flavobacteriales</taxon>
        <taxon>Flavobacteriaceae</taxon>
        <taxon>Arenibacter</taxon>
    </lineage>
</organism>
<keyword evidence="1" id="KW-1133">Transmembrane helix</keyword>
<dbReference type="AlphaFoldDB" id="A0A1M4VV90"/>
<dbReference type="Gene3D" id="3.80.10.10">
    <property type="entry name" value="Ribonuclease Inhibitor"/>
    <property type="match status" value="1"/>
</dbReference>
<gene>
    <name evidence="4" type="ORF">SAMN03080594_1011110</name>
</gene>
<dbReference type="InterPro" id="IPR032675">
    <property type="entry name" value="LRR_dom_sf"/>
</dbReference>
<dbReference type="PANTHER" id="PTHR35889:SF3">
    <property type="entry name" value="F-BOX DOMAIN-CONTAINING PROTEIN"/>
    <property type="match status" value="1"/>
</dbReference>
<dbReference type="GO" id="GO:0009055">
    <property type="term" value="F:electron transfer activity"/>
    <property type="evidence" value="ECO:0007669"/>
    <property type="project" value="InterPro"/>
</dbReference>
<reference evidence="5" key="1">
    <citation type="submission" date="2016-11" db="EMBL/GenBank/DDBJ databases">
        <authorList>
            <person name="Varghese N."/>
            <person name="Submissions S."/>
        </authorList>
    </citation>
    <scope>NUCLEOTIDE SEQUENCE [LARGE SCALE GENOMIC DNA]</scope>
    <source>
        <strain evidence="5">DSM 17539</strain>
    </source>
</reference>
<keyword evidence="1" id="KW-0472">Membrane</keyword>
<feature type="domain" description="Cytochrome C Planctomycete-type" evidence="2">
    <location>
        <begin position="183"/>
        <end position="242"/>
    </location>
</feature>
<accession>A0A1M4VV90</accession>
<feature type="transmembrane region" description="Helical" evidence="1">
    <location>
        <begin position="113"/>
        <end position="134"/>
    </location>
</feature>
<feature type="transmembrane region" description="Helical" evidence="1">
    <location>
        <begin position="51"/>
        <end position="71"/>
    </location>
</feature>
<sequence>MESSVPDFILFLGRFHPLVVHLPIGFLIFAFMFELYGRWKRDSTVSKGIEFALLVGALSAAVACVLGYMLSLSGDYEQAMLDTHFWFGIATTLVTFFAWSIRSGKLNIPKLSGLKPNMAGLTLVVVLVGITGHYGGNLTHGSDYLVKYAPFGRKEKVVLPPIDKLEDAAVYDYLVNPILDAKCTSCHNSSKKKGGLSLQDSMAVKKGGKNGEAFIAGNVAKSEMMRRTMLDPHHEDYMPPEGKTPLTDEEKSILSFWIEKANADFRVTMGELETPEEIISIASNILGLEDVTGKSGIPLPKVGLVNEEILKDIAGAGFNVRELIFESGLYEVVLPPHFIDSKNGDDLDGKLEKLLPMKDNIIWLSLKDNEVQDRHLKTIGQFVNLQKVELEKNPITDLGIAEITGIQSITGLNLYQTKITASSFDNFIKMKGLERVYAWGTAITEDEVARFAEKQNRPAIIMGM</sequence>
<evidence type="ECO:0000256" key="1">
    <source>
        <dbReference type="SAM" id="Phobius"/>
    </source>
</evidence>
<dbReference type="InterPro" id="IPR036909">
    <property type="entry name" value="Cyt_c-like_dom_sf"/>
</dbReference>
<feature type="domain" description="DUF2231" evidence="3">
    <location>
        <begin position="15"/>
        <end position="139"/>
    </location>
</feature>
<dbReference type="GO" id="GO:0020037">
    <property type="term" value="F:heme binding"/>
    <property type="evidence" value="ECO:0007669"/>
    <property type="project" value="InterPro"/>
</dbReference>
<dbReference type="SUPFAM" id="SSF46626">
    <property type="entry name" value="Cytochrome c"/>
    <property type="match status" value="1"/>
</dbReference>
<feature type="transmembrane region" description="Helical" evidence="1">
    <location>
        <begin position="83"/>
        <end position="101"/>
    </location>
</feature>
<evidence type="ECO:0000313" key="4">
    <source>
        <dbReference type="EMBL" id="SHE72889.1"/>
    </source>
</evidence>
<evidence type="ECO:0000259" key="2">
    <source>
        <dbReference type="Pfam" id="PF07635"/>
    </source>
</evidence>